<keyword evidence="1" id="KW-1133">Transmembrane helix</keyword>
<evidence type="ECO:0000313" key="2">
    <source>
        <dbReference type="EMBL" id="GAA0717753.1"/>
    </source>
</evidence>
<dbReference type="EMBL" id="BAAAEU010000015">
    <property type="protein sequence ID" value="GAA0717753.1"/>
    <property type="molecule type" value="Genomic_DNA"/>
</dbReference>
<protein>
    <submittedName>
        <fullName evidence="2">DUF6159 family protein</fullName>
    </submittedName>
</protein>
<dbReference type="RefSeq" id="WP_343791605.1">
    <property type="nucleotide sequence ID" value="NZ_BAAAEU010000015.1"/>
</dbReference>
<feature type="transmembrane region" description="Helical" evidence="1">
    <location>
        <begin position="144"/>
        <end position="163"/>
    </location>
</feature>
<accession>A0ABN1IMZ9</accession>
<dbReference type="Proteomes" id="UP001501523">
    <property type="component" value="Unassembled WGS sequence"/>
</dbReference>
<feature type="transmembrane region" description="Helical" evidence="1">
    <location>
        <begin position="64"/>
        <end position="92"/>
    </location>
</feature>
<feature type="transmembrane region" description="Helical" evidence="1">
    <location>
        <begin position="192"/>
        <end position="215"/>
    </location>
</feature>
<name>A0ABN1IMZ9_9GAMM</name>
<evidence type="ECO:0000313" key="3">
    <source>
        <dbReference type="Proteomes" id="UP001501523"/>
    </source>
</evidence>
<organism evidence="2 3">
    <name type="scientific">Dokdonella soli</name>
    <dbReference type="NCBI Taxonomy" id="529810"/>
    <lineage>
        <taxon>Bacteria</taxon>
        <taxon>Pseudomonadati</taxon>
        <taxon>Pseudomonadota</taxon>
        <taxon>Gammaproteobacteria</taxon>
        <taxon>Lysobacterales</taxon>
        <taxon>Rhodanobacteraceae</taxon>
        <taxon>Dokdonella</taxon>
    </lineage>
</organism>
<dbReference type="InterPro" id="IPR046157">
    <property type="entry name" value="DUF6159"/>
</dbReference>
<feature type="transmembrane region" description="Helical" evidence="1">
    <location>
        <begin position="222"/>
        <end position="242"/>
    </location>
</feature>
<keyword evidence="1" id="KW-0812">Transmembrane</keyword>
<reference evidence="2 3" key="1">
    <citation type="journal article" date="2019" name="Int. J. Syst. Evol. Microbiol.">
        <title>The Global Catalogue of Microorganisms (GCM) 10K type strain sequencing project: providing services to taxonomists for standard genome sequencing and annotation.</title>
        <authorList>
            <consortium name="The Broad Institute Genomics Platform"/>
            <consortium name="The Broad Institute Genome Sequencing Center for Infectious Disease"/>
            <person name="Wu L."/>
            <person name="Ma J."/>
        </authorList>
    </citation>
    <scope>NUCLEOTIDE SEQUENCE [LARGE SCALE GENOMIC DNA]</scope>
    <source>
        <strain evidence="2 3">JCM 15421</strain>
    </source>
</reference>
<feature type="transmembrane region" description="Helical" evidence="1">
    <location>
        <begin position="25"/>
        <end position="52"/>
    </location>
</feature>
<comment type="caution">
    <text evidence="2">The sequence shown here is derived from an EMBL/GenBank/DDBJ whole genome shotgun (WGS) entry which is preliminary data.</text>
</comment>
<feature type="transmembrane region" description="Helical" evidence="1">
    <location>
        <begin position="112"/>
        <end position="132"/>
    </location>
</feature>
<dbReference type="Pfam" id="PF19656">
    <property type="entry name" value="DUF6159"/>
    <property type="match status" value="1"/>
</dbReference>
<gene>
    <name evidence="2" type="ORF">GCM10009105_25030</name>
</gene>
<evidence type="ECO:0000256" key="1">
    <source>
        <dbReference type="SAM" id="Phobius"/>
    </source>
</evidence>
<keyword evidence="3" id="KW-1185">Reference proteome</keyword>
<proteinExistence type="predicted"/>
<sequence length="280" mass="29587">MGCFARSWALVKASAAVLRSDRELLVFPLLAAIGTLLVAATFIAPLAFGGAFAQLDDGPTPAWLWPLVFLFYLSQYFVIFFFNAALVGAARIRLDGGNPTLADGFRIAAARWPQILGYAAIAATVGMVLRAIQERAGLIGRWVAGLLGLAWTVATFLAVPVLVNENIGPVDAIKRSTELLKRTWGENLVGNVGMGFVFGLIFLAWVLGMGGLLFVAAQAHAVVLVFAIGALAVLGVLLLSLVQSALQGVYAAALHRYAETGDAGVGFERALVADAFRIKA</sequence>
<keyword evidence="1" id="KW-0472">Membrane</keyword>